<dbReference type="GO" id="GO:0008422">
    <property type="term" value="F:beta-glucosidase activity"/>
    <property type="evidence" value="ECO:0007669"/>
    <property type="project" value="UniProtKB-EC"/>
</dbReference>
<dbReference type="InterPro" id="IPR036881">
    <property type="entry name" value="Glyco_hydro_3_C_sf"/>
</dbReference>
<dbReference type="Pfam" id="PF14310">
    <property type="entry name" value="Fn3-like"/>
    <property type="match status" value="1"/>
</dbReference>
<sequence>MKISAIVTMLLSVVLLSSCSFKKQEIETSDPIDAKVAALLSSMTLEEKIGQMTQITVTALEQDGKPGVLDKNKLKKAIHKYKIGSILNVPNPGAPSPERWNEVLNEILEETNQTDKKIPIIYGIDAIHGASYTAGAVLFPQQIGMAATWDSELVKKCTAISAYETRASSIPWVFSPDLDLPRNPAWSRLWESFGEDTYLSSQMGVAMVEGFQGDDIGESDKVAACIKHYIGYGSTTTGKDRTPSIIPERILRQYDLPIYEKSIEADAKSIMISSGEINGVPVHASKKIINDLLKEELGFKGFVVTDWQDIIYLHTRHKIASTMREAVKKSVLAGIDMSMVPDNYTFFEDLLSLVNDGEVPMSRIDDAVSRILRVKYELDLFRTPVTDPKDYPDFGSSSSIAMSYIAASESITLLKNTDKTLPISKESKVLITGPTANSMKYLNGGWSYTWQGEKSDQYAKDKFTILEAFQSKIGKQNVEYAPGVSIFEEIDIAKSVSLAKNVDYIVLCLGEHNYTETPGDINDLLITEPQVKLAKALMDLNKPIILVLNEGRPRIISQFEKGMDAVLQCYLPGNEGSRALVDIVYGDVNPSGKLPYNYPRYANSLQKYNRKYTESLGDEEQNDDADYQKSYSPQYEFGHGLSYTTFGYKNLNFDKVFIKKGDAINVTVEVQNTGTRTGKEVVQLYIKDLYASITPEVKTLKRFKKIELQPGENKKVSFTIDTDDLKFVNEDNKWVVEYGEFEIIIGNLNKKFALEKEL</sequence>
<accession>A0A554VER7</accession>
<feature type="domain" description="Fibronectin type III-like" evidence="8">
    <location>
        <begin position="680"/>
        <end position="749"/>
    </location>
</feature>
<evidence type="ECO:0000313" key="9">
    <source>
        <dbReference type="EMBL" id="TSE05550.1"/>
    </source>
</evidence>
<proteinExistence type="inferred from homology"/>
<keyword evidence="5" id="KW-0378">Hydrolase</keyword>
<dbReference type="SUPFAM" id="SSF52279">
    <property type="entry name" value="Beta-D-glucan exohydrolase, C-terminal domain"/>
    <property type="match status" value="1"/>
</dbReference>
<dbReference type="FunFam" id="2.60.40.10:FF:000495">
    <property type="entry name" value="Periplasmic beta-glucosidase"/>
    <property type="match status" value="1"/>
</dbReference>
<evidence type="ECO:0000256" key="4">
    <source>
        <dbReference type="ARBA" id="ARBA00022729"/>
    </source>
</evidence>
<dbReference type="Pfam" id="PF01915">
    <property type="entry name" value="Glyco_hydro_3_C"/>
    <property type="match status" value="1"/>
</dbReference>
<evidence type="ECO:0000256" key="5">
    <source>
        <dbReference type="ARBA" id="ARBA00022801"/>
    </source>
</evidence>
<dbReference type="GO" id="GO:0009251">
    <property type="term" value="P:glucan catabolic process"/>
    <property type="evidence" value="ECO:0007669"/>
    <property type="project" value="TreeGrafter"/>
</dbReference>
<dbReference type="Gene3D" id="3.20.20.300">
    <property type="entry name" value="Glycoside hydrolase, family 3, N-terminal domain"/>
    <property type="match status" value="1"/>
</dbReference>
<dbReference type="PANTHER" id="PTHR30620">
    <property type="entry name" value="PERIPLASMIC BETA-GLUCOSIDASE-RELATED"/>
    <property type="match status" value="1"/>
</dbReference>
<keyword evidence="10" id="KW-1185">Reference proteome</keyword>
<dbReference type="OrthoDB" id="9805821at2"/>
<dbReference type="Gene3D" id="3.40.50.1700">
    <property type="entry name" value="Glycoside hydrolase family 3 C-terminal domain"/>
    <property type="match status" value="1"/>
</dbReference>
<dbReference type="PROSITE" id="PS51257">
    <property type="entry name" value="PROKAR_LIPOPROTEIN"/>
    <property type="match status" value="1"/>
</dbReference>
<gene>
    <name evidence="9" type="ORF">FOF46_22525</name>
</gene>
<evidence type="ECO:0000313" key="10">
    <source>
        <dbReference type="Proteomes" id="UP000318833"/>
    </source>
</evidence>
<keyword evidence="4 7" id="KW-0732">Signal</keyword>
<dbReference type="EC" id="3.2.1.21" evidence="3"/>
<dbReference type="InterPro" id="IPR051915">
    <property type="entry name" value="Cellulose_Degrad_GH3"/>
</dbReference>
<dbReference type="PANTHER" id="PTHR30620:SF16">
    <property type="entry name" value="LYSOSOMAL BETA GLUCOSIDASE"/>
    <property type="match status" value="1"/>
</dbReference>
<dbReference type="SUPFAM" id="SSF51445">
    <property type="entry name" value="(Trans)glycosidases"/>
    <property type="match status" value="1"/>
</dbReference>
<dbReference type="InterPro" id="IPR036962">
    <property type="entry name" value="Glyco_hydro_3_N_sf"/>
</dbReference>
<feature type="chain" id="PRO_5021870936" description="beta-glucosidase" evidence="7">
    <location>
        <begin position="23"/>
        <end position="758"/>
    </location>
</feature>
<dbReference type="PRINTS" id="PR00133">
    <property type="entry name" value="GLHYDRLASE3"/>
</dbReference>
<dbReference type="RefSeq" id="WP_143918010.1">
    <property type="nucleotide sequence ID" value="NZ_CANMIK010000066.1"/>
</dbReference>
<dbReference type="InterPro" id="IPR026891">
    <property type="entry name" value="Fn3-like"/>
</dbReference>
<evidence type="ECO:0000256" key="7">
    <source>
        <dbReference type="SAM" id="SignalP"/>
    </source>
</evidence>
<comment type="caution">
    <text evidence="9">The sequence shown here is derived from an EMBL/GenBank/DDBJ whole genome shotgun (WGS) entry which is preliminary data.</text>
</comment>
<evidence type="ECO:0000256" key="1">
    <source>
        <dbReference type="ARBA" id="ARBA00000448"/>
    </source>
</evidence>
<dbReference type="InterPro" id="IPR001764">
    <property type="entry name" value="Glyco_hydro_3_N"/>
</dbReference>
<dbReference type="InterPro" id="IPR017853">
    <property type="entry name" value="GH"/>
</dbReference>
<dbReference type="SMART" id="SM01217">
    <property type="entry name" value="Fn3_like"/>
    <property type="match status" value="1"/>
</dbReference>
<dbReference type="InterPro" id="IPR002772">
    <property type="entry name" value="Glyco_hydro_3_C"/>
</dbReference>
<evidence type="ECO:0000259" key="8">
    <source>
        <dbReference type="SMART" id="SM01217"/>
    </source>
</evidence>
<comment type="similarity">
    <text evidence="2">Belongs to the glycosyl hydrolase 3 family.</text>
</comment>
<evidence type="ECO:0000256" key="2">
    <source>
        <dbReference type="ARBA" id="ARBA00005336"/>
    </source>
</evidence>
<evidence type="ECO:0000256" key="3">
    <source>
        <dbReference type="ARBA" id="ARBA00012744"/>
    </source>
</evidence>
<dbReference type="InterPro" id="IPR013783">
    <property type="entry name" value="Ig-like_fold"/>
</dbReference>
<feature type="signal peptide" evidence="7">
    <location>
        <begin position="1"/>
        <end position="22"/>
    </location>
</feature>
<dbReference type="AlphaFoldDB" id="A0A554VER7"/>
<dbReference type="FunFam" id="3.20.20.300:FF:000007">
    <property type="entry name" value="Lysosomal beta glucosidase"/>
    <property type="match status" value="1"/>
</dbReference>
<dbReference type="EMBL" id="VLNR01000059">
    <property type="protein sequence ID" value="TSE05550.1"/>
    <property type="molecule type" value="Genomic_DNA"/>
</dbReference>
<reference evidence="9 10" key="1">
    <citation type="submission" date="2019-07" db="EMBL/GenBank/DDBJ databases">
        <title>The draft genome sequence of Aquimarina algiphila M91.</title>
        <authorList>
            <person name="Meng X."/>
        </authorList>
    </citation>
    <scope>NUCLEOTIDE SEQUENCE [LARGE SCALE GENOMIC DNA]</scope>
    <source>
        <strain evidence="9 10">M91</strain>
    </source>
</reference>
<name>A0A554VER7_9FLAO</name>
<dbReference type="Proteomes" id="UP000318833">
    <property type="component" value="Unassembled WGS sequence"/>
</dbReference>
<dbReference type="Gene3D" id="2.60.40.10">
    <property type="entry name" value="Immunoglobulins"/>
    <property type="match status" value="1"/>
</dbReference>
<evidence type="ECO:0000256" key="6">
    <source>
        <dbReference type="ARBA" id="ARBA00023295"/>
    </source>
</evidence>
<comment type="catalytic activity">
    <reaction evidence="1">
        <text>Hydrolysis of terminal, non-reducing beta-D-glucosyl residues with release of beta-D-glucose.</text>
        <dbReference type="EC" id="3.2.1.21"/>
    </reaction>
</comment>
<keyword evidence="6" id="KW-0326">Glycosidase</keyword>
<protein>
    <recommendedName>
        <fullName evidence="3">beta-glucosidase</fullName>
        <ecNumber evidence="3">3.2.1.21</ecNumber>
    </recommendedName>
</protein>
<organism evidence="9 10">
    <name type="scientific">Aquimarina algiphila</name>
    <dbReference type="NCBI Taxonomy" id="2047982"/>
    <lineage>
        <taxon>Bacteria</taxon>
        <taxon>Pseudomonadati</taxon>
        <taxon>Bacteroidota</taxon>
        <taxon>Flavobacteriia</taxon>
        <taxon>Flavobacteriales</taxon>
        <taxon>Flavobacteriaceae</taxon>
        <taxon>Aquimarina</taxon>
    </lineage>
</organism>
<dbReference type="Pfam" id="PF00933">
    <property type="entry name" value="Glyco_hydro_3"/>
    <property type="match status" value="1"/>
</dbReference>